<evidence type="ECO:0000313" key="2">
    <source>
        <dbReference type="Proteomes" id="UP000078200"/>
    </source>
</evidence>
<dbReference type="EnsemblMetazoa" id="GAUT045348-RA">
    <property type="protein sequence ID" value="GAUT045348-PA"/>
    <property type="gene ID" value="GAUT045348"/>
</dbReference>
<accession>A0A1A9VRP0</accession>
<dbReference type="VEuPathDB" id="VectorBase:GAUT045348"/>
<dbReference type="Proteomes" id="UP000078200">
    <property type="component" value="Unassembled WGS sequence"/>
</dbReference>
<name>A0A1A9VRP0_GLOAU</name>
<evidence type="ECO:0000313" key="1">
    <source>
        <dbReference type="EnsemblMetazoa" id="GAUT045348-PA"/>
    </source>
</evidence>
<protein>
    <submittedName>
        <fullName evidence="1">Uncharacterized protein</fullName>
    </submittedName>
</protein>
<proteinExistence type="predicted"/>
<organism evidence="1 2">
    <name type="scientific">Glossina austeni</name>
    <name type="common">Savannah tsetse fly</name>
    <dbReference type="NCBI Taxonomy" id="7395"/>
    <lineage>
        <taxon>Eukaryota</taxon>
        <taxon>Metazoa</taxon>
        <taxon>Ecdysozoa</taxon>
        <taxon>Arthropoda</taxon>
        <taxon>Hexapoda</taxon>
        <taxon>Insecta</taxon>
        <taxon>Pterygota</taxon>
        <taxon>Neoptera</taxon>
        <taxon>Endopterygota</taxon>
        <taxon>Diptera</taxon>
        <taxon>Brachycera</taxon>
        <taxon>Muscomorpha</taxon>
        <taxon>Hippoboscoidea</taxon>
        <taxon>Glossinidae</taxon>
        <taxon>Glossina</taxon>
    </lineage>
</organism>
<dbReference type="AlphaFoldDB" id="A0A1A9VRP0"/>
<sequence>MRTDSKLVKEKRNRNEIFKVIEEITSQKVNINATSMRLTGLVEKVLSLPALKKKFLRTLIRKVTKRKEELPNTQLSGAKKTATSTKIHALFKLYFPHRQPQHLTRETLYLYTSFISFV</sequence>
<reference evidence="1" key="1">
    <citation type="submission" date="2020-05" db="UniProtKB">
        <authorList>
            <consortium name="EnsemblMetazoa"/>
        </authorList>
    </citation>
    <scope>IDENTIFICATION</scope>
    <source>
        <strain evidence="1">TTRI</strain>
    </source>
</reference>
<keyword evidence="2" id="KW-1185">Reference proteome</keyword>